<gene>
    <name evidence="1" type="ORF">PPROV_000678400</name>
</gene>
<keyword evidence="2" id="KW-1185">Reference proteome</keyword>
<dbReference type="EMBL" id="BNJQ01000019">
    <property type="protein sequence ID" value="GHP08042.1"/>
    <property type="molecule type" value="Genomic_DNA"/>
</dbReference>
<reference evidence="1" key="1">
    <citation type="submission" date="2020-10" db="EMBL/GenBank/DDBJ databases">
        <title>Unveiling of a novel bifunctional photoreceptor, Dualchrome1, isolated from a cosmopolitan green alga.</title>
        <authorList>
            <person name="Suzuki S."/>
            <person name="Kawachi M."/>
        </authorList>
    </citation>
    <scope>NUCLEOTIDE SEQUENCE</scope>
    <source>
        <strain evidence="1">NIES 2893</strain>
    </source>
</reference>
<proteinExistence type="predicted"/>
<evidence type="ECO:0000313" key="2">
    <source>
        <dbReference type="Proteomes" id="UP000660262"/>
    </source>
</evidence>
<sequence length="327" mass="37432">MALAKVLHEANLPGYQRLYVEALKHPEIFQRQTHHENFKEFCQAKGECVPHHTTQHPDVCRGLSVGYIKNLAQKHRLGEYKTKHVVRDFVKPKTKDEQSRFIDLSSERENATNVAEVFISHCWEGDFQDVLDGIQELGDDRIVWLDVFCVNQHGDGPPPPCWRRCASDDAGDHASDDARKQNKEDVANFKAVLKACSSLLLVISKIDQVYLVQNRCSVGNCFGMSICRMKAKEIRGKIPFFRIWCLNELFNAHMFYKDKIFMLPGRNPPSIFKELSELVDVERAEATKQSDIQLVQGWIKDACGFEELNRTIKRVVANVEWNSGSVV</sequence>
<comment type="caution">
    <text evidence="1">The sequence shown here is derived from an EMBL/GenBank/DDBJ whole genome shotgun (WGS) entry which is preliminary data.</text>
</comment>
<dbReference type="AlphaFoldDB" id="A0A830HME0"/>
<protein>
    <submittedName>
        <fullName evidence="1">Uncharacterized protein</fullName>
    </submittedName>
</protein>
<evidence type="ECO:0000313" key="1">
    <source>
        <dbReference type="EMBL" id="GHP08042.1"/>
    </source>
</evidence>
<accession>A0A830HME0</accession>
<organism evidence="1 2">
    <name type="scientific">Pycnococcus provasolii</name>
    <dbReference type="NCBI Taxonomy" id="41880"/>
    <lineage>
        <taxon>Eukaryota</taxon>
        <taxon>Viridiplantae</taxon>
        <taxon>Chlorophyta</taxon>
        <taxon>Pseudoscourfieldiophyceae</taxon>
        <taxon>Pseudoscourfieldiales</taxon>
        <taxon>Pycnococcaceae</taxon>
        <taxon>Pycnococcus</taxon>
    </lineage>
</organism>
<dbReference type="Proteomes" id="UP000660262">
    <property type="component" value="Unassembled WGS sequence"/>
</dbReference>
<name>A0A830HME0_9CHLO</name>